<dbReference type="SUPFAM" id="SSF53756">
    <property type="entry name" value="UDP-Glycosyltransferase/glycogen phosphorylase"/>
    <property type="match status" value="1"/>
</dbReference>
<dbReference type="STRING" id="259564.Mbur_2023"/>
<name>Q12UH6_METBU</name>
<keyword evidence="4" id="KW-1185">Reference proteome</keyword>
<dbReference type="GO" id="GO:0016757">
    <property type="term" value="F:glycosyltransferase activity"/>
    <property type="evidence" value="ECO:0007669"/>
    <property type="project" value="InterPro"/>
</dbReference>
<reference evidence="4" key="1">
    <citation type="journal article" date="2009" name="ISME J.">
        <title>The genome sequence of the psychrophilic archaeon, Methanococcoides burtonii: the role of genome evolution in cold adaptation.</title>
        <authorList>
            <person name="Allen M.A."/>
            <person name="Lauro F.M."/>
            <person name="Williams T.J."/>
            <person name="Burg D."/>
            <person name="Siddiqui K.S."/>
            <person name="De Francisci D."/>
            <person name="Chong K.W."/>
            <person name="Pilak O."/>
            <person name="Chew H.H."/>
            <person name="De Maere M.Z."/>
            <person name="Ting L."/>
            <person name="Katrib M."/>
            <person name="Ng C."/>
            <person name="Sowers K.R."/>
            <person name="Galperin M.Y."/>
            <person name="Anderson I.J."/>
            <person name="Ivanova N."/>
            <person name="Dalin E."/>
            <person name="Martinez M."/>
            <person name="Lapidus A."/>
            <person name="Hauser L."/>
            <person name="Land M."/>
            <person name="Thomas T."/>
            <person name="Cavicchioli R."/>
        </authorList>
    </citation>
    <scope>NUCLEOTIDE SEQUENCE [LARGE SCALE GENOMIC DNA]</scope>
    <source>
        <strain evidence="4">DSM 6242 / NBRC 107633 / OCM 468 / ACE-M</strain>
    </source>
</reference>
<dbReference type="CAZy" id="GT4">
    <property type="family name" value="Glycosyltransferase Family 4"/>
</dbReference>
<dbReference type="Proteomes" id="UP000001979">
    <property type="component" value="Chromosome"/>
</dbReference>
<dbReference type="InterPro" id="IPR028098">
    <property type="entry name" value="Glyco_trans_4-like_N"/>
</dbReference>
<dbReference type="InterPro" id="IPR001296">
    <property type="entry name" value="Glyco_trans_1"/>
</dbReference>
<feature type="domain" description="Glycosyl transferase family 1" evidence="1">
    <location>
        <begin position="211"/>
        <end position="374"/>
    </location>
</feature>
<dbReference type="AlphaFoldDB" id="Q12UH6"/>
<protein>
    <submittedName>
        <fullName evidence="3">Glycosyl transferase, group I</fullName>
    </submittedName>
</protein>
<dbReference type="Gene3D" id="3.40.50.2000">
    <property type="entry name" value="Glycogen Phosphorylase B"/>
    <property type="match status" value="2"/>
</dbReference>
<dbReference type="PANTHER" id="PTHR12526:SF634">
    <property type="entry name" value="BLL3361 PROTEIN"/>
    <property type="match status" value="1"/>
</dbReference>
<dbReference type="HOGENOM" id="CLU_009583_2_4_2"/>
<dbReference type="EMBL" id="CP000300">
    <property type="protein sequence ID" value="ABE52900.1"/>
    <property type="molecule type" value="Genomic_DNA"/>
</dbReference>
<feature type="domain" description="Glycosyltransferase subfamily 4-like N-terminal" evidence="2">
    <location>
        <begin position="79"/>
        <end position="199"/>
    </location>
</feature>
<evidence type="ECO:0000313" key="4">
    <source>
        <dbReference type="Proteomes" id="UP000001979"/>
    </source>
</evidence>
<evidence type="ECO:0000259" key="1">
    <source>
        <dbReference type="Pfam" id="PF00534"/>
    </source>
</evidence>
<dbReference type="Pfam" id="PF13439">
    <property type="entry name" value="Glyco_transf_4"/>
    <property type="match status" value="1"/>
</dbReference>
<gene>
    <name evidence="3" type="ordered locus">Mbur_2023</name>
</gene>
<dbReference type="KEGG" id="mbu:Mbur_2023"/>
<keyword evidence="3" id="KW-0808">Transferase</keyword>
<evidence type="ECO:0000259" key="2">
    <source>
        <dbReference type="Pfam" id="PF13439"/>
    </source>
</evidence>
<organism evidence="3 4">
    <name type="scientific">Methanococcoides burtonii (strain DSM 6242 / NBRC 107633 / OCM 468 / ACE-M)</name>
    <dbReference type="NCBI Taxonomy" id="259564"/>
    <lineage>
        <taxon>Archaea</taxon>
        <taxon>Methanobacteriati</taxon>
        <taxon>Methanobacteriota</taxon>
        <taxon>Stenosarchaea group</taxon>
        <taxon>Methanomicrobia</taxon>
        <taxon>Methanosarcinales</taxon>
        <taxon>Methanosarcinaceae</taxon>
        <taxon>Methanococcoides</taxon>
    </lineage>
</organism>
<dbReference type="Pfam" id="PF00534">
    <property type="entry name" value="Glycos_transf_1"/>
    <property type="match status" value="1"/>
</dbReference>
<dbReference type="PANTHER" id="PTHR12526">
    <property type="entry name" value="GLYCOSYLTRANSFERASE"/>
    <property type="match status" value="1"/>
</dbReference>
<proteinExistence type="predicted"/>
<accession>Q12UH6</accession>
<sequence length="401" mass="45793">MMYSNVKNDFKKYSGKNLLVIAPSYPNEDNTFIGGSFIKNQLESLKKHFDNIFVISPVLFSFNKLDKDKLCNNYRYDNINVYFPRSYYIPIFYFNKILIDNRLHVVEKIIKNENLKFDLIHAHFTWPSAYISTSLKEKYHVPTITTIHENAEWLVKEAGINSSLINNAWRNSDVLIRVNSKDLPILSEYNKNVISIPNGFSSKFKYIDKMECRGKLNLPKNKKIIFSLGGLIERKGFNYLIDAIKFVTKKQKDVLCFIGGNGPLKDALQKQIIDLNLQNNVKLVGFVTDELLSIWINSCDIFVLPSLSEGNPTVMFECLGCGKPYVGTGVGGVPEIITSDKYGLLVEPGNSQDLAEKIIIALNKEWDRDAILEYSDRFTWDNIALQTMDAYNLAIAKCKNS</sequence>
<evidence type="ECO:0000313" key="3">
    <source>
        <dbReference type="EMBL" id="ABE52900.1"/>
    </source>
</evidence>